<feature type="transmembrane region" description="Helical" evidence="5">
    <location>
        <begin position="436"/>
        <end position="453"/>
    </location>
</feature>
<dbReference type="EMBL" id="UWJD01000003">
    <property type="protein sequence ID" value="VCT85892.1"/>
    <property type="molecule type" value="Genomic_DNA"/>
</dbReference>
<reference evidence="8" key="4">
    <citation type="submission" date="2022-10" db="EMBL/GenBank/DDBJ databases">
        <authorList>
            <person name="Aires J."/>
            <person name="Mesa V."/>
        </authorList>
    </citation>
    <scope>NUCLEOTIDE SEQUENCE</scope>
    <source>
        <strain evidence="8">Clostridium neonatale JD116</strain>
    </source>
</reference>
<accession>A0A2A7MLN1</accession>
<dbReference type="EMBL" id="CAKJVE010000004">
    <property type="protein sequence ID" value="CAG9704591.1"/>
    <property type="molecule type" value="Genomic_DNA"/>
</dbReference>
<proteinExistence type="predicted"/>
<dbReference type="RefSeq" id="WP_058296632.1">
    <property type="nucleotide sequence ID" value="NZ_CAKJVD010000083.1"/>
</dbReference>
<feature type="transmembrane region" description="Helical" evidence="5">
    <location>
        <begin position="295"/>
        <end position="312"/>
    </location>
</feature>
<dbReference type="Proteomes" id="UP000220840">
    <property type="component" value="Unassembled WGS sequence"/>
</dbReference>
<evidence type="ECO:0000256" key="4">
    <source>
        <dbReference type="ARBA" id="ARBA00023136"/>
    </source>
</evidence>
<gene>
    <name evidence="10" type="primary">tuaE</name>
    <name evidence="8" type="ORF">CNEO2_30047</name>
    <name evidence="7" type="ORF">CNEO_41356</name>
    <name evidence="10" type="ORF">CNEONATNEC25_03495</name>
    <name evidence="9" type="ORF">CQ394_12595</name>
</gene>
<evidence type="ECO:0000256" key="1">
    <source>
        <dbReference type="ARBA" id="ARBA00004141"/>
    </source>
</evidence>
<keyword evidence="4 5" id="KW-0472">Membrane</keyword>
<sequence length="497" mass="56199">MTRENKSTIILSLIVCGIAAILGVLNKSYLVSGMYIGTVILASIIMREKEIYDQLYAILLISLCYDYVLHVPGIESVYMFHIVLAIFTLMSLYKFFREHEVWENINKVILCIFVIWFIYMCISVTWALNKSLAVKYIAIYIMMFAFIVDLMIYNINRKRLETTIKVVLGIISLTVLVGFVEVLLGHQLPVKHYADSFENLSQLHRNMINARPIAFSFNTNNLAATLAILSPLCFYAIYKFENIILKVWFIIVSIAAFGLIVVTTSRTGSFAFIFGFIVYIIYSICSIRRLGVKQIIFPLILIGGFYIAYNYSGYLVKVAPVDGEKVENITLSDKIHALEEMQFEEGGEGSVNVRGTIIKDVLVEGLIHNKNYLGYGVGNVEQYVRNQGNTGTVFSPHCYPIEILADFGVPGVILYGVYYLYLLISNIVIGIQKKSVMCFAAVSGLIAFAPASFGPSSITYVFSYWLLIAFSIACIQVYRKEDTGSFNRTTFKEFKFY</sequence>
<evidence type="ECO:0000313" key="11">
    <source>
        <dbReference type="Proteomes" id="UP000220840"/>
    </source>
</evidence>
<feature type="transmembrane region" description="Helical" evidence="5">
    <location>
        <begin position="134"/>
        <end position="154"/>
    </location>
</feature>
<keyword evidence="11" id="KW-1185">Reference proteome</keyword>
<feature type="transmembrane region" description="Helical" evidence="5">
    <location>
        <begin position="108"/>
        <end position="128"/>
    </location>
</feature>
<evidence type="ECO:0000256" key="2">
    <source>
        <dbReference type="ARBA" id="ARBA00022692"/>
    </source>
</evidence>
<dbReference type="Pfam" id="PF04932">
    <property type="entry name" value="Wzy_C"/>
    <property type="match status" value="1"/>
</dbReference>
<dbReference type="Proteomes" id="UP000431451">
    <property type="component" value="Unassembled WGS sequence"/>
</dbReference>
<evidence type="ECO:0000259" key="6">
    <source>
        <dbReference type="Pfam" id="PF04932"/>
    </source>
</evidence>
<comment type="subcellular location">
    <subcellularLocation>
        <location evidence="1">Membrane</location>
        <topology evidence="1">Multi-pass membrane protein</topology>
    </subcellularLocation>
</comment>
<evidence type="ECO:0000256" key="5">
    <source>
        <dbReference type="SAM" id="Phobius"/>
    </source>
</evidence>
<dbReference type="EMBL" id="CAMTCP010000237">
    <property type="protein sequence ID" value="CAI3619674.1"/>
    <property type="molecule type" value="Genomic_DNA"/>
</dbReference>
<keyword evidence="3 5" id="KW-1133">Transmembrane helix</keyword>
<evidence type="ECO:0000313" key="9">
    <source>
        <dbReference type="EMBL" id="PEG32489.1"/>
    </source>
</evidence>
<feature type="transmembrane region" description="Helical" evidence="5">
    <location>
        <begin position="55"/>
        <end position="72"/>
    </location>
</feature>
<dbReference type="InterPro" id="IPR051533">
    <property type="entry name" value="WaaL-like"/>
</dbReference>
<evidence type="ECO:0000256" key="3">
    <source>
        <dbReference type="ARBA" id="ARBA00022989"/>
    </source>
</evidence>
<feature type="transmembrane region" description="Helical" evidence="5">
    <location>
        <begin position="29"/>
        <end position="46"/>
    </location>
</feature>
<dbReference type="Proteomes" id="UP001189143">
    <property type="component" value="Unassembled WGS sequence"/>
</dbReference>
<dbReference type="OrthoDB" id="9255580at2"/>
<feature type="transmembrane region" description="Helical" evidence="5">
    <location>
        <begin position="245"/>
        <end position="264"/>
    </location>
</feature>
<feature type="transmembrane region" description="Helical" evidence="5">
    <location>
        <begin position="78"/>
        <end position="96"/>
    </location>
</feature>
<protein>
    <submittedName>
        <fullName evidence="7">Membrane protein</fullName>
    </submittedName>
    <submittedName>
        <fullName evidence="9">O-antigen polymerase</fullName>
    </submittedName>
    <submittedName>
        <fullName evidence="10">Teichuronic acid biosynthesis protein TuaE</fullName>
    </submittedName>
</protein>
<dbReference type="PANTHER" id="PTHR37422">
    <property type="entry name" value="TEICHURONIC ACID BIOSYNTHESIS PROTEIN TUAE"/>
    <property type="match status" value="1"/>
</dbReference>
<feature type="domain" description="O-antigen ligase-related" evidence="6">
    <location>
        <begin position="252"/>
        <end position="415"/>
    </location>
</feature>
<keyword evidence="2 5" id="KW-0812">Transmembrane</keyword>
<evidence type="ECO:0000313" key="7">
    <source>
        <dbReference type="EMBL" id="CAG9704591.1"/>
    </source>
</evidence>
<feature type="transmembrane region" description="Helical" evidence="5">
    <location>
        <begin position="7"/>
        <end position="23"/>
    </location>
</feature>
<evidence type="ECO:0000313" key="10">
    <source>
        <dbReference type="EMBL" id="VCT85892.1"/>
    </source>
</evidence>
<feature type="transmembrane region" description="Helical" evidence="5">
    <location>
        <begin position="221"/>
        <end position="238"/>
    </location>
</feature>
<reference evidence="7" key="3">
    <citation type="submission" date="2021-10" db="EMBL/GenBank/DDBJ databases">
        <authorList>
            <person name="Mesa V."/>
        </authorList>
    </citation>
    <scope>NUCLEOTIDE SEQUENCE</scope>
    <source>
        <strain evidence="7">CC3_PB</strain>
    </source>
</reference>
<dbReference type="STRING" id="137838.GCA_001458595_04009"/>
<dbReference type="AlphaFoldDB" id="A0A2A7MLN1"/>
<reference evidence="9 11" key="1">
    <citation type="submission" date="2017-10" db="EMBL/GenBank/DDBJ databases">
        <title>Effective Description of Clostridium neonatale sp. nov. linked to necrotizing enterocolitis in neonates and a clarification of species assignable to the genus Clostridium (Prazmowski 1880) emend. Lawson and Rainey 2016.</title>
        <authorList>
            <person name="Bernard K."/>
            <person name="Burdz T."/>
            <person name="Wiebe D."/>
            <person name="Balcewich B."/>
            <person name="Alfa M."/>
            <person name="Bernier A.-M."/>
        </authorList>
    </citation>
    <scope>NUCLEOTIDE SEQUENCE [LARGE SCALE GENOMIC DNA]</scope>
    <source>
        <strain evidence="9 11">LCDC99A005</strain>
    </source>
</reference>
<feature type="transmembrane region" description="Helical" evidence="5">
    <location>
        <begin position="459"/>
        <end position="478"/>
    </location>
</feature>
<name>A0A2A7MLN1_9CLOT</name>
<organism evidence="9 11">
    <name type="scientific">Clostridium neonatale</name>
    <dbReference type="NCBI Taxonomy" id="137838"/>
    <lineage>
        <taxon>Bacteria</taxon>
        <taxon>Bacillati</taxon>
        <taxon>Bacillota</taxon>
        <taxon>Clostridia</taxon>
        <taxon>Eubacteriales</taxon>
        <taxon>Clostridiaceae</taxon>
        <taxon>Clostridium</taxon>
    </lineage>
</organism>
<dbReference type="InterPro" id="IPR007016">
    <property type="entry name" value="O-antigen_ligase-rel_domated"/>
</dbReference>
<feature type="transmembrane region" description="Helical" evidence="5">
    <location>
        <begin position="270"/>
        <end position="288"/>
    </location>
</feature>
<dbReference type="PANTHER" id="PTHR37422:SF13">
    <property type="entry name" value="LIPOPOLYSACCHARIDE BIOSYNTHESIS PROTEIN PA4999-RELATED"/>
    <property type="match status" value="1"/>
</dbReference>
<dbReference type="GO" id="GO:0016020">
    <property type="term" value="C:membrane"/>
    <property type="evidence" value="ECO:0007669"/>
    <property type="project" value="UniProtKB-SubCell"/>
</dbReference>
<feature type="transmembrane region" description="Helical" evidence="5">
    <location>
        <begin position="166"/>
        <end position="184"/>
    </location>
</feature>
<reference evidence="10 12" key="2">
    <citation type="submission" date="2018-06" db="EMBL/GenBank/DDBJ databases">
        <authorList>
            <consortium name="IHU Genomes"/>
        </authorList>
    </citation>
    <scope>NUCLEOTIDE SEQUENCE [LARGE SCALE GENOMIC DNA]</scope>
    <source>
        <strain evidence="10 12">NEC25</strain>
    </source>
</reference>
<dbReference type="EMBL" id="PDCJ01000001">
    <property type="protein sequence ID" value="PEG32489.1"/>
    <property type="molecule type" value="Genomic_DNA"/>
</dbReference>
<feature type="transmembrane region" description="Helical" evidence="5">
    <location>
        <begin position="403"/>
        <end position="424"/>
    </location>
</feature>
<evidence type="ECO:0000313" key="12">
    <source>
        <dbReference type="Proteomes" id="UP000431451"/>
    </source>
</evidence>
<evidence type="ECO:0000313" key="8">
    <source>
        <dbReference type="EMBL" id="CAI3619674.1"/>
    </source>
</evidence>
<dbReference type="Proteomes" id="UP000789738">
    <property type="component" value="Unassembled WGS sequence"/>
</dbReference>